<keyword evidence="1" id="KW-0472">Membrane</keyword>
<evidence type="ECO:0000313" key="3">
    <source>
        <dbReference type="Proteomes" id="UP000295701"/>
    </source>
</evidence>
<protein>
    <submittedName>
        <fullName evidence="2">DUF998 domain-containing protein</fullName>
    </submittedName>
</protein>
<feature type="transmembrane region" description="Helical" evidence="1">
    <location>
        <begin position="194"/>
        <end position="212"/>
    </location>
</feature>
<dbReference type="InterPro" id="IPR009339">
    <property type="entry name" value="DUF998"/>
</dbReference>
<reference evidence="2 3" key="1">
    <citation type="submission" date="2019-03" db="EMBL/GenBank/DDBJ databases">
        <title>Primorskyibacter sp. SS33 isolated from sediments.</title>
        <authorList>
            <person name="Xunke S."/>
        </authorList>
    </citation>
    <scope>NUCLEOTIDE SEQUENCE [LARGE SCALE GENOMIC DNA]</scope>
    <source>
        <strain evidence="2 3">SS33</strain>
    </source>
</reference>
<gene>
    <name evidence="2" type="ORF">E2L08_05535</name>
</gene>
<feature type="transmembrane region" description="Helical" evidence="1">
    <location>
        <begin position="67"/>
        <end position="88"/>
    </location>
</feature>
<organism evidence="2 3">
    <name type="scientific">Palleronia sediminis</name>
    <dbReference type="NCBI Taxonomy" id="2547833"/>
    <lineage>
        <taxon>Bacteria</taxon>
        <taxon>Pseudomonadati</taxon>
        <taxon>Pseudomonadota</taxon>
        <taxon>Alphaproteobacteria</taxon>
        <taxon>Rhodobacterales</taxon>
        <taxon>Roseobacteraceae</taxon>
        <taxon>Palleronia</taxon>
    </lineage>
</organism>
<keyword evidence="3" id="KW-1185">Reference proteome</keyword>
<accession>A0A4V3BA30</accession>
<keyword evidence="1" id="KW-0812">Transmembrane</keyword>
<feature type="transmembrane region" description="Helical" evidence="1">
    <location>
        <begin position="132"/>
        <end position="150"/>
    </location>
</feature>
<dbReference type="Proteomes" id="UP000295701">
    <property type="component" value="Unassembled WGS sequence"/>
</dbReference>
<keyword evidence="1" id="KW-1133">Transmembrane helix</keyword>
<dbReference type="EMBL" id="SNAA01000004">
    <property type="protein sequence ID" value="TDL81579.1"/>
    <property type="molecule type" value="Genomic_DNA"/>
</dbReference>
<sequence length="219" mass="23389">MFDASEDRHPSAEIVAKERPELLIFSGLVGLIGCLMPLAALSWAALVTDHDFIADTVSDAARGNRKWIMDVGFYFHAAGLLGLAIAAAHAHLGRAGWSLGIFALAFLALVVVLLGLWDEFGRTSENPQGMSVHTRLTFLLGPLFVAGPLLMAKGAGGVRPAYGWAFVAAAVLWAVFAVAFKLSPDAYDGLVEKIAIAATLLWTVPLSIMMIVRGRDRMG</sequence>
<dbReference type="AlphaFoldDB" id="A0A4V3BA30"/>
<proteinExistence type="predicted"/>
<evidence type="ECO:0000256" key="1">
    <source>
        <dbReference type="SAM" id="Phobius"/>
    </source>
</evidence>
<evidence type="ECO:0000313" key="2">
    <source>
        <dbReference type="EMBL" id="TDL81579.1"/>
    </source>
</evidence>
<feature type="transmembrane region" description="Helical" evidence="1">
    <location>
        <begin position="162"/>
        <end position="182"/>
    </location>
</feature>
<dbReference type="RefSeq" id="WP_133396065.1">
    <property type="nucleotide sequence ID" value="NZ_SNAA01000004.1"/>
</dbReference>
<dbReference type="OrthoDB" id="7839740at2"/>
<feature type="transmembrane region" description="Helical" evidence="1">
    <location>
        <begin position="22"/>
        <end position="47"/>
    </location>
</feature>
<comment type="caution">
    <text evidence="2">The sequence shown here is derived from an EMBL/GenBank/DDBJ whole genome shotgun (WGS) entry which is preliminary data.</text>
</comment>
<name>A0A4V3BA30_9RHOB</name>
<feature type="transmembrane region" description="Helical" evidence="1">
    <location>
        <begin position="95"/>
        <end position="117"/>
    </location>
</feature>
<dbReference type="Pfam" id="PF06197">
    <property type="entry name" value="DUF998"/>
    <property type="match status" value="1"/>
</dbReference>